<accession>A0ACC6PJW8</accession>
<dbReference type="Proteomes" id="UP001380953">
    <property type="component" value="Unassembled WGS sequence"/>
</dbReference>
<gene>
    <name evidence="1" type="ORF">WKI47_24930</name>
</gene>
<keyword evidence="2" id="KW-1185">Reference proteome</keyword>
<protein>
    <submittedName>
        <fullName evidence="1">GNAT family N-acetyltransferase</fullName>
    </submittedName>
</protein>
<dbReference type="EMBL" id="JBBKAR010000061">
    <property type="protein sequence ID" value="MEJ8307167.1"/>
    <property type="molecule type" value="Genomic_DNA"/>
</dbReference>
<name>A0ACC6PJW8_9BACL</name>
<evidence type="ECO:0000313" key="1">
    <source>
        <dbReference type="EMBL" id="MEJ8307167.1"/>
    </source>
</evidence>
<comment type="caution">
    <text evidence="1">The sequence shown here is derived from an EMBL/GenBank/DDBJ whole genome shotgun (WGS) entry which is preliminary data.</text>
</comment>
<sequence length="204" mass="23440">MKSNIMKPDSERPDSFGLELRTSAEWNDALWAQIFPIYSASFPAHIRKPERIVRDMLNVMDAFLHVGLSEGVPCSMAVTGLSSDKRLLIVDYLAVSPGFRQRGAGKQTTDALADWARETYGVSGLLLEAEVDNSKESRDRQRFWERCGFESTEYVHRYVWVPEKYRAMLLDLQSDTERSAEPLSRDGKQLFRQIEAFHKLSFKK</sequence>
<organism evidence="1 2">
    <name type="scientific">Saccharibacillus sacchari</name>
    <dbReference type="NCBI Taxonomy" id="456493"/>
    <lineage>
        <taxon>Bacteria</taxon>
        <taxon>Bacillati</taxon>
        <taxon>Bacillota</taxon>
        <taxon>Bacilli</taxon>
        <taxon>Bacillales</taxon>
        <taxon>Paenibacillaceae</taxon>
        <taxon>Saccharibacillus</taxon>
    </lineage>
</organism>
<evidence type="ECO:0000313" key="2">
    <source>
        <dbReference type="Proteomes" id="UP001380953"/>
    </source>
</evidence>
<proteinExistence type="predicted"/>
<reference evidence="1" key="1">
    <citation type="submission" date="2024-03" db="EMBL/GenBank/DDBJ databases">
        <title>Whole genome sequecning of epiphytes from Marcgravia umbellata leaves.</title>
        <authorList>
            <person name="Kumar G."/>
            <person name="Savka M.A."/>
        </authorList>
    </citation>
    <scope>NUCLEOTIDE SEQUENCE</scope>
    <source>
        <strain evidence="1">RIT_BL5</strain>
    </source>
</reference>